<dbReference type="PANTHER" id="PTHR43317">
    <property type="entry name" value="THERMOSPERMINE SYNTHASE ACAULIS5"/>
    <property type="match status" value="1"/>
</dbReference>
<dbReference type="InterPro" id="IPR036259">
    <property type="entry name" value="MFS_trans_sf"/>
</dbReference>
<accession>A0ABZ1B156</accession>
<dbReference type="Pfam" id="PF01564">
    <property type="entry name" value="Spermine_synth"/>
    <property type="match status" value="1"/>
</dbReference>
<feature type="transmembrane region" description="Helical" evidence="2">
    <location>
        <begin position="65"/>
        <end position="84"/>
    </location>
</feature>
<dbReference type="NCBIfam" id="NF037959">
    <property type="entry name" value="MFS_SpdSyn"/>
    <property type="match status" value="1"/>
</dbReference>
<feature type="transmembrane region" description="Helical" evidence="2">
    <location>
        <begin position="166"/>
        <end position="186"/>
    </location>
</feature>
<dbReference type="Gene3D" id="3.40.50.150">
    <property type="entry name" value="Vaccinia Virus protein VP39"/>
    <property type="match status" value="1"/>
</dbReference>
<sequence>MAAAVTFLSSGAVLVLEIVGLRLIAPYVGVTLQTSTAIIGFALAAIAIGAWTGGAAADRTDPRRLLAPLMVAGGALVAAVLPLVRFTGELLAGADAGGVLLLAAVAVVVPAALLSAVPPMVVKLQLASLAETGTVVGRLSGIGTLGAIAATFATGFLLIAVLPSSVILVGTGAVTVAVGIALGVLIRRRTPSAGRVPPALLVLALAGLGLAAVAPTPCEEETAYHCARVVADPERETGRALLLDTLRHSYVDLADPTYLEFEYVRAIAAVTDALAPDGEPLSALHIGGGGLTLPRYLAHVRPGTESLVVEVDPGVVDIDREQLALETSEQLRVRVADGRVALADEEAGTRDLVVGDAFGGLSVPWQLTTREAVELIDRALTDDGIYAINLIDHPPLGFVRAELATLRAVFPHVALLARIPVLAGEDGGNVVAVASRSPIPAEEIAAALTDRDLVWQVAQDAELDRFVGDADVLTDDFAPVDQLLTPTARDRRLAPTSRRA</sequence>
<keyword evidence="1" id="KW-0620">Polyamine biosynthesis</keyword>
<dbReference type="InterPro" id="IPR029063">
    <property type="entry name" value="SAM-dependent_MTases_sf"/>
</dbReference>
<dbReference type="SUPFAM" id="SSF103473">
    <property type="entry name" value="MFS general substrate transporter"/>
    <property type="match status" value="1"/>
</dbReference>
<organism evidence="3 4">
    <name type="scientific">Blastococcus brunescens</name>
    <dbReference type="NCBI Taxonomy" id="1564165"/>
    <lineage>
        <taxon>Bacteria</taxon>
        <taxon>Bacillati</taxon>
        <taxon>Actinomycetota</taxon>
        <taxon>Actinomycetes</taxon>
        <taxon>Geodermatophilales</taxon>
        <taxon>Geodermatophilaceae</taxon>
        <taxon>Blastococcus</taxon>
    </lineage>
</organism>
<feature type="transmembrane region" description="Helical" evidence="2">
    <location>
        <begin position="30"/>
        <end position="53"/>
    </location>
</feature>
<evidence type="ECO:0000256" key="1">
    <source>
        <dbReference type="ARBA" id="ARBA00023115"/>
    </source>
</evidence>
<name>A0ABZ1B156_9ACTN</name>
<proteinExistence type="predicted"/>
<keyword evidence="2" id="KW-0472">Membrane</keyword>
<reference evidence="3 4" key="1">
    <citation type="submission" date="2023-12" db="EMBL/GenBank/DDBJ databases">
        <title>Blastococcus brunescens sp. nov., an actonobacterium isolated from sandstone collected in sahara desert.</title>
        <authorList>
            <person name="Gtari M."/>
            <person name="Ghodhbane F."/>
        </authorList>
    </citation>
    <scope>NUCLEOTIDE SEQUENCE [LARGE SCALE GENOMIC DNA]</scope>
    <source>
        <strain evidence="3 4">BMG 8361</strain>
    </source>
</reference>
<protein>
    <submittedName>
        <fullName evidence="3">Fused MFS/spermidine synthase</fullName>
    </submittedName>
</protein>
<dbReference type="SUPFAM" id="SSF53335">
    <property type="entry name" value="S-adenosyl-L-methionine-dependent methyltransferases"/>
    <property type="match status" value="1"/>
</dbReference>
<dbReference type="PANTHER" id="PTHR43317:SF1">
    <property type="entry name" value="THERMOSPERMINE SYNTHASE ACAULIS5"/>
    <property type="match status" value="1"/>
</dbReference>
<dbReference type="Proteomes" id="UP001324287">
    <property type="component" value="Chromosome"/>
</dbReference>
<feature type="transmembrane region" description="Helical" evidence="2">
    <location>
        <begin position="139"/>
        <end position="160"/>
    </location>
</feature>
<keyword evidence="2" id="KW-1133">Transmembrane helix</keyword>
<evidence type="ECO:0000313" key="4">
    <source>
        <dbReference type="Proteomes" id="UP001324287"/>
    </source>
</evidence>
<dbReference type="EMBL" id="CP141261">
    <property type="protein sequence ID" value="WRL62755.1"/>
    <property type="molecule type" value="Genomic_DNA"/>
</dbReference>
<feature type="transmembrane region" description="Helical" evidence="2">
    <location>
        <begin position="96"/>
        <end position="118"/>
    </location>
</feature>
<dbReference type="RefSeq" id="WP_324274106.1">
    <property type="nucleotide sequence ID" value="NZ_CP141261.1"/>
</dbReference>
<keyword evidence="4" id="KW-1185">Reference proteome</keyword>
<keyword evidence="2" id="KW-0812">Transmembrane</keyword>
<feature type="transmembrane region" description="Helical" evidence="2">
    <location>
        <begin position="198"/>
        <end position="216"/>
    </location>
</feature>
<evidence type="ECO:0000313" key="3">
    <source>
        <dbReference type="EMBL" id="WRL62755.1"/>
    </source>
</evidence>
<evidence type="ECO:0000256" key="2">
    <source>
        <dbReference type="SAM" id="Phobius"/>
    </source>
</evidence>
<gene>
    <name evidence="3" type="ORF">U6N30_23015</name>
</gene>